<keyword evidence="7" id="KW-1185">Reference proteome</keyword>
<evidence type="ECO:0000256" key="4">
    <source>
        <dbReference type="SAM" id="Phobius"/>
    </source>
</evidence>
<reference evidence="6 7" key="1">
    <citation type="submission" date="2024-09" db="EMBL/GenBank/DDBJ databases">
        <authorList>
            <person name="Sun Q."/>
            <person name="Mori K."/>
        </authorList>
    </citation>
    <scope>NUCLEOTIDE SEQUENCE [LARGE SCALE GENOMIC DNA]</scope>
    <source>
        <strain evidence="6 7">JCM 3028</strain>
    </source>
</reference>
<dbReference type="Pfam" id="PF13490">
    <property type="entry name" value="zf-HC2"/>
    <property type="match status" value="1"/>
</dbReference>
<accession>A0ABV5TGW8</accession>
<keyword evidence="1" id="KW-0805">Transcription regulation</keyword>
<evidence type="ECO:0000256" key="2">
    <source>
        <dbReference type="ARBA" id="ARBA00023163"/>
    </source>
</evidence>
<gene>
    <name evidence="6" type="ORF">ACFFRH_23045</name>
</gene>
<dbReference type="InterPro" id="IPR041916">
    <property type="entry name" value="Anti_sigma_zinc_sf"/>
</dbReference>
<feature type="transmembrane region" description="Helical" evidence="4">
    <location>
        <begin position="85"/>
        <end position="106"/>
    </location>
</feature>
<feature type="region of interest" description="Disordered" evidence="3">
    <location>
        <begin position="112"/>
        <end position="203"/>
    </location>
</feature>
<feature type="domain" description="Putative zinc-finger" evidence="5">
    <location>
        <begin position="3"/>
        <end position="37"/>
    </location>
</feature>
<evidence type="ECO:0000313" key="6">
    <source>
        <dbReference type="EMBL" id="MFB9678368.1"/>
    </source>
</evidence>
<name>A0ABV5TGW8_9ACTN</name>
<dbReference type="RefSeq" id="WP_386159726.1">
    <property type="nucleotide sequence ID" value="NZ_JBHMBS010000011.1"/>
</dbReference>
<organism evidence="6 7">
    <name type="scientific">Streptosporangium vulgare</name>
    <dbReference type="NCBI Taxonomy" id="46190"/>
    <lineage>
        <taxon>Bacteria</taxon>
        <taxon>Bacillati</taxon>
        <taxon>Actinomycetota</taxon>
        <taxon>Actinomycetes</taxon>
        <taxon>Streptosporangiales</taxon>
        <taxon>Streptosporangiaceae</taxon>
        <taxon>Streptosporangium</taxon>
    </lineage>
</organism>
<evidence type="ECO:0000256" key="1">
    <source>
        <dbReference type="ARBA" id="ARBA00023015"/>
    </source>
</evidence>
<dbReference type="Proteomes" id="UP001589610">
    <property type="component" value="Unassembled WGS sequence"/>
</dbReference>
<dbReference type="InterPro" id="IPR027383">
    <property type="entry name" value="Znf_put"/>
</dbReference>
<evidence type="ECO:0000256" key="3">
    <source>
        <dbReference type="SAM" id="MobiDB-lite"/>
    </source>
</evidence>
<comment type="caution">
    <text evidence="6">The sequence shown here is derived from an EMBL/GenBank/DDBJ whole genome shotgun (WGS) entry which is preliminary data.</text>
</comment>
<keyword evidence="4" id="KW-0472">Membrane</keyword>
<protein>
    <submittedName>
        <fullName evidence="6">Anti-sigma factor family protein</fullName>
    </submittedName>
</protein>
<keyword evidence="2" id="KW-0804">Transcription</keyword>
<evidence type="ECO:0000259" key="5">
    <source>
        <dbReference type="Pfam" id="PF13490"/>
    </source>
</evidence>
<keyword evidence="4" id="KW-0812">Transmembrane</keyword>
<sequence>MTCDEVRMSLGVYVLGALEPDERVLVEAHLAECAECRAELEELAGVTTFLGRVSEGDVAQVASPPTAVLDRLLSAKVRRHRTNRLMLSLAASVLVVGLGGGTLWTVTQSQGSQEAAPASATLADRPAVASEDRENARSLADQAAPDADAEVSAKVSASRTPMAAPTPSSTGGFAPETSRSSADDSMPKTSGSPLSSPAPPDVLLAPSELRFEGADGTGTVRAVVTASVGEGATTVKVMLTGVAKGTRCRLEVIGEGGRRETAGNWVVNRAAYDESGGFEGTTTIPPERITSFEITTAGGRVLLTIPAP</sequence>
<proteinExistence type="predicted"/>
<dbReference type="Gene3D" id="1.10.10.1320">
    <property type="entry name" value="Anti-sigma factor, zinc-finger domain"/>
    <property type="match status" value="1"/>
</dbReference>
<evidence type="ECO:0000313" key="7">
    <source>
        <dbReference type="Proteomes" id="UP001589610"/>
    </source>
</evidence>
<keyword evidence="4" id="KW-1133">Transmembrane helix</keyword>
<dbReference type="EMBL" id="JBHMBS010000011">
    <property type="protein sequence ID" value="MFB9678368.1"/>
    <property type="molecule type" value="Genomic_DNA"/>
</dbReference>